<keyword evidence="4" id="KW-1185">Reference proteome</keyword>
<organism evidence="3 4">
    <name type="scientific">Ferrimonas sediminum</name>
    <dbReference type="NCBI Taxonomy" id="718193"/>
    <lineage>
        <taxon>Bacteria</taxon>
        <taxon>Pseudomonadati</taxon>
        <taxon>Pseudomonadota</taxon>
        <taxon>Gammaproteobacteria</taxon>
        <taxon>Alteromonadales</taxon>
        <taxon>Ferrimonadaceae</taxon>
        <taxon>Ferrimonas</taxon>
    </lineage>
</organism>
<dbReference type="Pfam" id="PF14559">
    <property type="entry name" value="TPR_19"/>
    <property type="match status" value="1"/>
</dbReference>
<accession>A0A1G8YDC6</accession>
<evidence type="ECO:0000313" key="4">
    <source>
        <dbReference type="Proteomes" id="UP000199527"/>
    </source>
</evidence>
<dbReference type="PROSITE" id="PS50005">
    <property type="entry name" value="TPR"/>
    <property type="match status" value="4"/>
</dbReference>
<keyword evidence="1" id="KW-0802">TPR repeat</keyword>
<evidence type="ECO:0000256" key="2">
    <source>
        <dbReference type="SAM" id="SignalP"/>
    </source>
</evidence>
<feature type="repeat" description="TPR" evidence="1">
    <location>
        <begin position="261"/>
        <end position="294"/>
    </location>
</feature>
<dbReference type="Pfam" id="PF13432">
    <property type="entry name" value="TPR_16"/>
    <property type="match status" value="1"/>
</dbReference>
<feature type="chain" id="PRO_5011501133" evidence="2">
    <location>
        <begin position="23"/>
        <end position="346"/>
    </location>
</feature>
<feature type="repeat" description="TPR" evidence="1">
    <location>
        <begin position="197"/>
        <end position="230"/>
    </location>
</feature>
<sequence>MTNKLLSALLTVMLALQLGGCASTPETPAFQPPDINSLLSQAQAAQQRRQYDVALKHYLEALEQQPENADILFHIGQVQTQLGNSEYALHAFQDVLKQEPDNIEALTALALHKLKAGENRQARTYLTKAKNLDQQRLLSASHQVLVGDGNEQPLQPLDKTSPLRCYNALGILHDLSGEYPQAREMYQLVLDRAPGAANVLTNLGYSYYLDGNLRQAEIHLRQAVQKQPDFKRAWTNLGLVYARMKHYKRALVSLKQVMPEADALNDLGYFAMLEGRYADAKELFWRAIDASPTYFAKAQDNLEKLQELQGKSITAHSSYRPLPLLMEANYKAEVSNSATVEIVGEN</sequence>
<evidence type="ECO:0000313" key="3">
    <source>
        <dbReference type="EMBL" id="SDK00663.1"/>
    </source>
</evidence>
<dbReference type="Proteomes" id="UP000199527">
    <property type="component" value="Unassembled WGS sequence"/>
</dbReference>
<gene>
    <name evidence="3" type="ORF">SAMN04488540_11740</name>
</gene>
<dbReference type="InterPro" id="IPR019734">
    <property type="entry name" value="TPR_rpt"/>
</dbReference>
<proteinExistence type="predicted"/>
<protein>
    <submittedName>
        <fullName evidence="3">Flp pilus assembly protein TadD, contains TPR repeats</fullName>
    </submittedName>
</protein>
<dbReference type="SUPFAM" id="SSF48452">
    <property type="entry name" value="TPR-like"/>
    <property type="match status" value="1"/>
</dbReference>
<dbReference type="RefSeq" id="WP_176819351.1">
    <property type="nucleotide sequence ID" value="NZ_FNEM01000017.1"/>
</dbReference>
<name>A0A1G8YDC6_9GAMM</name>
<dbReference type="PANTHER" id="PTHR12558:SF13">
    <property type="entry name" value="CELL DIVISION CYCLE PROTEIN 27 HOMOLOG"/>
    <property type="match status" value="1"/>
</dbReference>
<dbReference type="PANTHER" id="PTHR12558">
    <property type="entry name" value="CELL DIVISION CYCLE 16,23,27"/>
    <property type="match status" value="1"/>
</dbReference>
<feature type="signal peptide" evidence="2">
    <location>
        <begin position="1"/>
        <end position="22"/>
    </location>
</feature>
<dbReference type="InterPro" id="IPR011990">
    <property type="entry name" value="TPR-like_helical_dom_sf"/>
</dbReference>
<dbReference type="AlphaFoldDB" id="A0A1G8YDC6"/>
<feature type="repeat" description="TPR" evidence="1">
    <location>
        <begin position="35"/>
        <end position="68"/>
    </location>
</feature>
<evidence type="ECO:0000256" key="1">
    <source>
        <dbReference type="PROSITE-ProRule" id="PRU00339"/>
    </source>
</evidence>
<dbReference type="EMBL" id="FNEM01000017">
    <property type="protein sequence ID" value="SDK00663.1"/>
    <property type="molecule type" value="Genomic_DNA"/>
</dbReference>
<reference evidence="4" key="1">
    <citation type="submission" date="2016-10" db="EMBL/GenBank/DDBJ databases">
        <authorList>
            <person name="Varghese N."/>
            <person name="Submissions S."/>
        </authorList>
    </citation>
    <scope>NUCLEOTIDE SEQUENCE [LARGE SCALE GENOMIC DNA]</scope>
    <source>
        <strain evidence="4">DSM 23317</strain>
    </source>
</reference>
<dbReference type="Gene3D" id="1.25.40.10">
    <property type="entry name" value="Tetratricopeptide repeat domain"/>
    <property type="match status" value="3"/>
</dbReference>
<keyword evidence="2" id="KW-0732">Signal</keyword>
<dbReference type="SMART" id="SM00028">
    <property type="entry name" value="TPR"/>
    <property type="match status" value="6"/>
</dbReference>
<feature type="repeat" description="TPR" evidence="1">
    <location>
        <begin position="69"/>
        <end position="102"/>
    </location>
</feature>